<dbReference type="InterPro" id="IPR036736">
    <property type="entry name" value="ACP-like_sf"/>
</dbReference>
<keyword evidence="7" id="KW-1185">Reference proteome</keyword>
<dbReference type="SMART" id="SM00823">
    <property type="entry name" value="PKS_PP"/>
    <property type="match status" value="2"/>
</dbReference>
<dbReference type="Pfam" id="PF13193">
    <property type="entry name" value="AMP-binding_C"/>
    <property type="match status" value="1"/>
</dbReference>
<name>A0ABN3USF1_9ACTN</name>
<dbReference type="Pfam" id="PF00550">
    <property type="entry name" value="PP-binding"/>
    <property type="match status" value="2"/>
</dbReference>
<dbReference type="Gene3D" id="3.30.559.30">
    <property type="entry name" value="Nonribosomal peptide synthetase, condensation domain"/>
    <property type="match status" value="2"/>
</dbReference>
<dbReference type="InterPro" id="IPR045851">
    <property type="entry name" value="AMP-bd_C_sf"/>
</dbReference>
<comment type="cofactor">
    <cofactor evidence="1">
        <name>pantetheine 4'-phosphate</name>
        <dbReference type="ChEBI" id="CHEBI:47942"/>
    </cofactor>
</comment>
<feature type="region of interest" description="Disordered" evidence="4">
    <location>
        <begin position="205"/>
        <end position="225"/>
    </location>
</feature>
<dbReference type="InterPro" id="IPR001242">
    <property type="entry name" value="Condensation_dom"/>
</dbReference>
<dbReference type="Gene3D" id="3.40.50.1820">
    <property type="entry name" value="alpha/beta hydrolase"/>
    <property type="match status" value="1"/>
</dbReference>
<dbReference type="Gene3D" id="3.30.300.30">
    <property type="match status" value="1"/>
</dbReference>
<feature type="compositionally biased region" description="Basic residues" evidence="4">
    <location>
        <begin position="1570"/>
        <end position="1579"/>
    </location>
</feature>
<dbReference type="InterPro" id="IPR000873">
    <property type="entry name" value="AMP-dep_synth/lig_dom"/>
</dbReference>
<protein>
    <recommendedName>
        <fullName evidence="5">Carrier domain-containing protein</fullName>
    </recommendedName>
</protein>
<dbReference type="SUPFAM" id="SSF47336">
    <property type="entry name" value="ACP-like"/>
    <property type="match status" value="2"/>
</dbReference>
<accession>A0ABN3USF1</accession>
<keyword evidence="3" id="KW-0597">Phosphoprotein</keyword>
<evidence type="ECO:0000256" key="2">
    <source>
        <dbReference type="ARBA" id="ARBA00022450"/>
    </source>
</evidence>
<feature type="region of interest" description="Disordered" evidence="4">
    <location>
        <begin position="1551"/>
        <end position="1588"/>
    </location>
</feature>
<sequence>MIPLSYAQRRLWFLNRLEGASSTYNAPVVVRLDGVPDAAALAAALGDLVARHEVLRTVLPVADGEPYQKVLDVPGGLLTVVPCAAAEADTLVPEFCGETFDLLVDLPLRVKLFVTDAGTSVLVLLLHHAATDGWSLGPLLRDLAEAYTARLAGEATGREPLEVQYADYALWQRDLLGEASDPDSEAAEQLEYWRAALDGAPERLALPADRPHPAEPSGRGGLAVGRIGPGTHARLRALARERRASLFMVLHAALAAALATATGQRDVSIGTAVAGRSTEEALEDVVGFFVNTLVLRTEVPGGLAFGELVGRVRESDLGAFAHQDLPFDLLVEHLNPERSPGRHPFFQVMLTLDGAPATGFDLGGVPGRIEPVDLRAAKFDLTVFCAEIPDAGGLEIWWQYAEDLFDSGTARLLLDLFTRVLEAVAADPAVRVDALDVLSAEERAGLEERRREQVPAADAEPSAAPASAVTLTPRQEILAGLFAEALGLPFVGGHDNFFRSGGHSLLGVRLVNRVRAVLGVEVGIRDLFLTPTVVGLDARIGEAAGAGRPALTRVDRSGPLPLSFAQRRLWFAHQLEGPGRSYNIPVVLRLDRPVDPVVLERALGDVVERHEVLRSVFTLVDGEPYQDVRNGVRPRLELVRTTEAEAEAVVDGLAGYTFDVGAEQPIRAALVETVEGGRILVVVLHHIAGDGWSLGRLLADLGEAYGARAAGEAPGWGPLPVQYGDYAVWQRELLGKASDPESPLSRRLAYWRETLDGAPPVLELPGHRARPAVAGHRGDLTVFELDAAAHRTLARLAAASGATLFMVVQAAFAVVLNRLGAGEDLPIGTVVAGRDDEALHDLVGFFVNTLVLRTDVSGDPTFTELVERVRSTDLAAYAHQEVPFDLLVERLNPVRSAAHHPLVQVMLSVQTDFRQEMGDSPLAGSEVSIDSGAAKLDLTVAIRERRDPLGAPDGLLGVVECAADLFDPGTADLVARLLNRVLTAAAEAPGSRIADLELADPGEPAAAPALPARPDATLPALFATRAAERPDAVAVVAEDLSLTYAELDAASAAVASRLTDRNVGRGSVVAVLLTRGLPLAVAVLAIARSGAAHVLLDPDADPAPLLAESRADLLVCAPGHRPAGGPPVLLMDAEHVDHAGKPVAPCGDPGEPGDPGDAVCVMLAEAGPGEVRAVLASHRAVAAATADAGEHVRLQWGPVSWGSFAAEFWGALASGGTCVLAPEARPSAARIADLVVAHGVTALALPARVLGHLADTRPEALSGLREVVVTGTPEHEGQRARICRLLDGARVVPAPDLSGHPLESARRYVLDARLRPVPAGAPGELYLAGDGLAEGFPAAPGRSAERFVADPFRPGGGRMLRTGALVRRVEDGTLRHLGPVADPLTPRPDTGAVEAVLLRSPGVRDAAVVLRDGRLVAYAVPAPNADLAGLRDHVAGTLAGPLVPSAVVVVPALPLDAHGELDDAALPAPEEAASRGRAPSGPVEEFLAALFTELLDGRPVGVDDNFFKSGGYSLLAIRLLNRIRATFPCEITLRDVFQAPTVAALAARLQTSVPPEPSASPAPAAEARPALRRRTRGGARLRDEKVPG</sequence>
<dbReference type="EMBL" id="BAAATZ010000032">
    <property type="protein sequence ID" value="GAA2736237.1"/>
    <property type="molecule type" value="Genomic_DNA"/>
</dbReference>
<feature type="region of interest" description="Disordered" evidence="4">
    <location>
        <begin position="446"/>
        <end position="467"/>
    </location>
</feature>
<dbReference type="InterPro" id="IPR029058">
    <property type="entry name" value="AB_hydrolase_fold"/>
</dbReference>
<dbReference type="Proteomes" id="UP001501842">
    <property type="component" value="Unassembled WGS sequence"/>
</dbReference>
<evidence type="ECO:0000256" key="3">
    <source>
        <dbReference type="ARBA" id="ARBA00022553"/>
    </source>
</evidence>
<reference evidence="6 7" key="1">
    <citation type="journal article" date="2019" name="Int. J. Syst. Evol. Microbiol.">
        <title>The Global Catalogue of Microorganisms (GCM) 10K type strain sequencing project: providing services to taxonomists for standard genome sequencing and annotation.</title>
        <authorList>
            <consortium name="The Broad Institute Genomics Platform"/>
            <consortium name="The Broad Institute Genome Sequencing Center for Infectious Disease"/>
            <person name="Wu L."/>
            <person name="Ma J."/>
        </authorList>
    </citation>
    <scope>NUCLEOTIDE SEQUENCE [LARGE SCALE GENOMIC DNA]</scope>
    <source>
        <strain evidence="6 7">JCM 8201</strain>
    </source>
</reference>
<evidence type="ECO:0000313" key="7">
    <source>
        <dbReference type="Proteomes" id="UP001501842"/>
    </source>
</evidence>
<feature type="domain" description="Carrier" evidence="5">
    <location>
        <begin position="1478"/>
        <end position="1553"/>
    </location>
</feature>
<dbReference type="InterPro" id="IPR023213">
    <property type="entry name" value="CAT-like_dom_sf"/>
</dbReference>
<proteinExistence type="predicted"/>
<dbReference type="PANTHER" id="PTHR45527">
    <property type="entry name" value="NONRIBOSOMAL PEPTIDE SYNTHETASE"/>
    <property type="match status" value="1"/>
</dbReference>
<dbReference type="InterPro" id="IPR042099">
    <property type="entry name" value="ANL_N_sf"/>
</dbReference>
<dbReference type="PROSITE" id="PS50075">
    <property type="entry name" value="CARRIER"/>
    <property type="match status" value="2"/>
</dbReference>
<organism evidence="6 7">
    <name type="scientific">Actinocorallia aurantiaca</name>
    <dbReference type="NCBI Taxonomy" id="46204"/>
    <lineage>
        <taxon>Bacteria</taxon>
        <taxon>Bacillati</taxon>
        <taxon>Actinomycetota</taxon>
        <taxon>Actinomycetes</taxon>
        <taxon>Streptosporangiales</taxon>
        <taxon>Thermomonosporaceae</taxon>
        <taxon>Actinocorallia</taxon>
    </lineage>
</organism>
<dbReference type="RefSeq" id="WP_344455997.1">
    <property type="nucleotide sequence ID" value="NZ_BAAATZ010000032.1"/>
</dbReference>
<dbReference type="InterPro" id="IPR006162">
    <property type="entry name" value="Ppantetheine_attach_site"/>
</dbReference>
<feature type="compositionally biased region" description="Low complexity" evidence="4">
    <location>
        <begin position="455"/>
        <end position="467"/>
    </location>
</feature>
<dbReference type="Gene3D" id="3.40.50.12780">
    <property type="entry name" value="N-terminal domain of ligase-like"/>
    <property type="match status" value="1"/>
</dbReference>
<dbReference type="Gene3D" id="1.10.1200.10">
    <property type="entry name" value="ACP-like"/>
    <property type="match status" value="1"/>
</dbReference>
<dbReference type="InterPro" id="IPR020806">
    <property type="entry name" value="PKS_PP-bd"/>
</dbReference>
<dbReference type="InterPro" id="IPR025110">
    <property type="entry name" value="AMP-bd_C"/>
</dbReference>
<comment type="caution">
    <text evidence="6">The sequence shown here is derived from an EMBL/GenBank/DDBJ whole genome shotgun (WGS) entry which is preliminary data.</text>
</comment>
<evidence type="ECO:0000313" key="6">
    <source>
        <dbReference type="EMBL" id="GAA2736237.1"/>
    </source>
</evidence>
<dbReference type="SUPFAM" id="SSF56801">
    <property type="entry name" value="Acetyl-CoA synthetase-like"/>
    <property type="match status" value="1"/>
</dbReference>
<dbReference type="Gene3D" id="3.30.559.10">
    <property type="entry name" value="Chloramphenicol acetyltransferase-like domain"/>
    <property type="match status" value="2"/>
</dbReference>
<dbReference type="PANTHER" id="PTHR45527:SF1">
    <property type="entry name" value="FATTY ACID SYNTHASE"/>
    <property type="match status" value="1"/>
</dbReference>
<evidence type="ECO:0000256" key="4">
    <source>
        <dbReference type="SAM" id="MobiDB-lite"/>
    </source>
</evidence>
<feature type="domain" description="Carrier" evidence="5">
    <location>
        <begin position="469"/>
        <end position="544"/>
    </location>
</feature>
<dbReference type="Pfam" id="PF00668">
    <property type="entry name" value="Condensation"/>
    <property type="match status" value="2"/>
</dbReference>
<dbReference type="Pfam" id="PF00501">
    <property type="entry name" value="AMP-binding"/>
    <property type="match status" value="1"/>
</dbReference>
<dbReference type="PROSITE" id="PS00012">
    <property type="entry name" value="PHOSPHOPANTETHEINE"/>
    <property type="match status" value="1"/>
</dbReference>
<keyword evidence="2" id="KW-0596">Phosphopantetheine</keyword>
<dbReference type="InterPro" id="IPR009081">
    <property type="entry name" value="PP-bd_ACP"/>
</dbReference>
<dbReference type="CDD" id="cd19540">
    <property type="entry name" value="LCL_NRPS-like"/>
    <property type="match status" value="2"/>
</dbReference>
<evidence type="ECO:0000259" key="5">
    <source>
        <dbReference type="PROSITE" id="PS50075"/>
    </source>
</evidence>
<dbReference type="SUPFAM" id="SSF52777">
    <property type="entry name" value="CoA-dependent acyltransferases"/>
    <property type="match status" value="4"/>
</dbReference>
<evidence type="ECO:0000256" key="1">
    <source>
        <dbReference type="ARBA" id="ARBA00001957"/>
    </source>
</evidence>
<gene>
    <name evidence="6" type="ORF">GCM10010439_62820</name>
</gene>